<feature type="compositionally biased region" description="Basic and acidic residues" evidence="1">
    <location>
        <begin position="242"/>
        <end position="251"/>
    </location>
</feature>
<reference evidence="3 4" key="1">
    <citation type="submission" date="2019-07" db="EMBL/GenBank/DDBJ databases">
        <title>Genome sequencing of lignin-degrading bacterial isolates.</title>
        <authorList>
            <person name="Gladden J."/>
        </authorList>
    </citation>
    <scope>NUCLEOTIDE SEQUENCE [LARGE SCALE GENOMIC DNA]</scope>
    <source>
        <strain evidence="3 4">J11</strain>
    </source>
</reference>
<keyword evidence="4" id="KW-1185">Reference proteome</keyword>
<sequence length="251" mass="26104">MRLHLAGLLLAGLTGAGLVAAPIAASAAEPSAKAAPEAKGRSAAAPEGQGMADLLAPLLGTLQIGTPMPQLPDCADKRTPDGTDVTAFCVELRGDGMMRQVGVPRAQRPAFMDGPHALALVDRNALVGVIVPTDGMRSEQVAMQSLIARYGKPFRQETVPMLDKGGQKVETQHAGWMKAPLTVELYAMPDDPRTGSIELLLPRARTLMAARDAEVDQQLNPQAGASDAKGKAGAKAPAPAAKPKDARPGSW</sequence>
<feature type="chain" id="PRO_5021960195" evidence="2">
    <location>
        <begin position="28"/>
        <end position="251"/>
    </location>
</feature>
<dbReference type="OrthoDB" id="8964449at2"/>
<comment type="caution">
    <text evidence="3">The sequence shown here is derived from an EMBL/GenBank/DDBJ whole genome shotgun (WGS) entry which is preliminary data.</text>
</comment>
<keyword evidence="2" id="KW-0732">Signal</keyword>
<feature type="signal peptide" evidence="2">
    <location>
        <begin position="1"/>
        <end position="27"/>
    </location>
</feature>
<gene>
    <name evidence="3" type="ORF">L602_003400000130</name>
</gene>
<accession>A0A562BCP1</accession>
<evidence type="ECO:0000256" key="1">
    <source>
        <dbReference type="SAM" id="MobiDB-lite"/>
    </source>
</evidence>
<dbReference type="Proteomes" id="UP000318141">
    <property type="component" value="Unassembled WGS sequence"/>
</dbReference>
<evidence type="ECO:0000256" key="2">
    <source>
        <dbReference type="SAM" id="SignalP"/>
    </source>
</evidence>
<dbReference type="AlphaFoldDB" id="A0A562BCP1"/>
<feature type="region of interest" description="Disordered" evidence="1">
    <location>
        <begin position="212"/>
        <end position="251"/>
    </location>
</feature>
<feature type="compositionally biased region" description="Low complexity" evidence="1">
    <location>
        <begin position="223"/>
        <end position="241"/>
    </location>
</feature>
<dbReference type="EMBL" id="VLJN01000028">
    <property type="protein sequence ID" value="TWG82729.1"/>
    <property type="molecule type" value="Genomic_DNA"/>
</dbReference>
<evidence type="ECO:0000313" key="3">
    <source>
        <dbReference type="EMBL" id="TWG82729.1"/>
    </source>
</evidence>
<proteinExistence type="predicted"/>
<evidence type="ECO:0000313" key="4">
    <source>
        <dbReference type="Proteomes" id="UP000318141"/>
    </source>
</evidence>
<protein>
    <submittedName>
        <fullName evidence="3">Uncharacterized protein</fullName>
    </submittedName>
</protein>
<organism evidence="3 4">
    <name type="scientific">Cupriavidus gilardii J11</name>
    <dbReference type="NCBI Taxonomy" id="936133"/>
    <lineage>
        <taxon>Bacteria</taxon>
        <taxon>Pseudomonadati</taxon>
        <taxon>Pseudomonadota</taxon>
        <taxon>Betaproteobacteria</taxon>
        <taxon>Burkholderiales</taxon>
        <taxon>Burkholderiaceae</taxon>
        <taxon>Cupriavidus</taxon>
    </lineage>
</organism>
<name>A0A562BCP1_9BURK</name>